<dbReference type="RefSeq" id="WP_307177313.1">
    <property type="nucleotide sequence ID" value="NZ_JAUSYP010000001.1"/>
</dbReference>
<gene>
    <name evidence="1" type="ORF">QF034_005286</name>
</gene>
<evidence type="ECO:0000313" key="2">
    <source>
        <dbReference type="Proteomes" id="UP001232755"/>
    </source>
</evidence>
<keyword evidence="2" id="KW-1185">Reference proteome</keyword>
<comment type="caution">
    <text evidence="1">The sequence shown here is derived from an EMBL/GenBank/DDBJ whole genome shotgun (WGS) entry which is preliminary data.</text>
</comment>
<accession>A0ABU0QUH4</accession>
<dbReference type="EMBL" id="JAUSYP010000001">
    <property type="protein sequence ID" value="MDQ0751055.1"/>
    <property type="molecule type" value="Genomic_DNA"/>
</dbReference>
<reference evidence="1 2" key="1">
    <citation type="submission" date="2023-07" db="EMBL/GenBank/DDBJ databases">
        <title>Comparative genomics of wheat-associated soil bacteria to identify genetic determinants of phenazine resistance.</title>
        <authorList>
            <person name="Mouncey N."/>
        </authorList>
    </citation>
    <scope>NUCLEOTIDE SEQUENCE [LARGE SCALE GENOMIC DNA]</scope>
    <source>
        <strain evidence="1 2">B3I12</strain>
    </source>
</reference>
<name>A0ABU0QUH4_9ACTN</name>
<dbReference type="Proteomes" id="UP001232755">
    <property type="component" value="Unassembled WGS sequence"/>
</dbReference>
<sequence length="54" mass="5460">MAGIAAQGTGRADHAWFTAFSGDLAVAAVATHNGRGAASPGDITRAVFDARWTS</sequence>
<evidence type="ECO:0000313" key="1">
    <source>
        <dbReference type="EMBL" id="MDQ0751055.1"/>
    </source>
</evidence>
<proteinExistence type="predicted"/>
<protein>
    <submittedName>
        <fullName evidence="1">Uncharacterized protein</fullName>
    </submittedName>
</protein>
<organism evidence="1 2">
    <name type="scientific">Streptomyces africanus</name>
    <dbReference type="NCBI Taxonomy" id="231024"/>
    <lineage>
        <taxon>Bacteria</taxon>
        <taxon>Bacillati</taxon>
        <taxon>Actinomycetota</taxon>
        <taxon>Actinomycetes</taxon>
        <taxon>Kitasatosporales</taxon>
        <taxon>Streptomycetaceae</taxon>
        <taxon>Streptomyces</taxon>
    </lineage>
</organism>